<protein>
    <submittedName>
        <fullName evidence="1">Uncharacterized protein</fullName>
    </submittedName>
</protein>
<accession>A0ABU7D2U2</accession>
<evidence type="ECO:0000313" key="2">
    <source>
        <dbReference type="Proteomes" id="UP001352852"/>
    </source>
</evidence>
<evidence type="ECO:0000313" key="1">
    <source>
        <dbReference type="EMBL" id="MED6269478.1"/>
    </source>
</evidence>
<dbReference type="EMBL" id="JAHUTJ010015447">
    <property type="protein sequence ID" value="MED6269478.1"/>
    <property type="molecule type" value="Genomic_DNA"/>
</dbReference>
<dbReference type="Proteomes" id="UP001352852">
    <property type="component" value="Unassembled WGS sequence"/>
</dbReference>
<reference evidence="1 2" key="1">
    <citation type="submission" date="2021-06" db="EMBL/GenBank/DDBJ databases">
        <authorList>
            <person name="Palmer J.M."/>
        </authorList>
    </citation>
    <scope>NUCLEOTIDE SEQUENCE [LARGE SCALE GENOMIC DNA]</scope>
    <source>
        <strain evidence="1 2">CL_MEX2019</strain>
        <tissue evidence="1">Muscle</tissue>
    </source>
</reference>
<name>A0ABU7D2U2_9TELE</name>
<gene>
    <name evidence="1" type="ORF">CHARACLAT_033472</name>
</gene>
<proteinExistence type="predicted"/>
<keyword evidence="2" id="KW-1185">Reference proteome</keyword>
<sequence length="118" mass="13323">MTPDQDYMFSPELLCLCTNLHSSALRSALNSWKSGISSAQSGMFSLSHVSVKHRTADPRRSVFLQVRRSSSTIFLLRERTFARWIEDSGVQSSFVELYQRASCAVSRRVPQLRLPGAQ</sequence>
<comment type="caution">
    <text evidence="1">The sequence shown here is derived from an EMBL/GenBank/DDBJ whole genome shotgun (WGS) entry which is preliminary data.</text>
</comment>
<organism evidence="1 2">
    <name type="scientific">Characodon lateralis</name>
    <dbReference type="NCBI Taxonomy" id="208331"/>
    <lineage>
        <taxon>Eukaryota</taxon>
        <taxon>Metazoa</taxon>
        <taxon>Chordata</taxon>
        <taxon>Craniata</taxon>
        <taxon>Vertebrata</taxon>
        <taxon>Euteleostomi</taxon>
        <taxon>Actinopterygii</taxon>
        <taxon>Neopterygii</taxon>
        <taxon>Teleostei</taxon>
        <taxon>Neoteleostei</taxon>
        <taxon>Acanthomorphata</taxon>
        <taxon>Ovalentaria</taxon>
        <taxon>Atherinomorphae</taxon>
        <taxon>Cyprinodontiformes</taxon>
        <taxon>Goodeidae</taxon>
        <taxon>Characodon</taxon>
    </lineage>
</organism>